<evidence type="ECO:0000313" key="1">
    <source>
        <dbReference type="EMBL" id="SPC33325.1"/>
    </source>
</evidence>
<dbReference type="KEGG" id="ncv:NCAV_0125"/>
<dbReference type="AlphaFoldDB" id="A0A2K5ANW0"/>
<dbReference type="EMBL" id="LT981265">
    <property type="protein sequence ID" value="SPC33325.1"/>
    <property type="molecule type" value="Genomic_DNA"/>
</dbReference>
<sequence>MSKDNNYYQVDYEYQYDDHYKIYGKRALDVEYGEPCIFCNSRIDEFGFCACGAGGS</sequence>
<reference evidence="2" key="1">
    <citation type="submission" date="2018-01" db="EMBL/GenBank/DDBJ databases">
        <authorList>
            <person name="Kerou L M."/>
        </authorList>
    </citation>
    <scope>NUCLEOTIDE SEQUENCE [LARGE SCALE GENOMIC DNA]</scope>
    <source>
        <strain evidence="2">SCU2</strain>
    </source>
</reference>
<proteinExistence type="predicted"/>
<dbReference type="RefSeq" id="WP_168174123.1">
    <property type="nucleotide sequence ID" value="NZ_LT981265.1"/>
</dbReference>
<dbReference type="Proteomes" id="UP000236248">
    <property type="component" value="Chromosome NCAV"/>
</dbReference>
<organism evidence="1 2">
    <name type="scientific">Candidatus Nitrosocaldus cavascurensis</name>
    <dbReference type="NCBI Taxonomy" id="2058097"/>
    <lineage>
        <taxon>Archaea</taxon>
        <taxon>Nitrososphaerota</taxon>
        <taxon>Nitrososphaeria</taxon>
        <taxon>Candidatus Nitrosocaldales</taxon>
        <taxon>Candidatus Nitrosocaldaceae</taxon>
        <taxon>Candidatus Nitrosocaldus</taxon>
    </lineage>
</organism>
<accession>A0A2K5ANW0</accession>
<protein>
    <submittedName>
        <fullName evidence="1">Uncharacterized protein</fullName>
    </submittedName>
</protein>
<keyword evidence="2" id="KW-1185">Reference proteome</keyword>
<evidence type="ECO:0000313" key="2">
    <source>
        <dbReference type="Proteomes" id="UP000236248"/>
    </source>
</evidence>
<dbReference type="GeneID" id="55636266"/>
<gene>
    <name evidence="1" type="ORF">NCAV_0125</name>
</gene>
<name>A0A2K5ANW0_9ARCH</name>